<reference evidence="11 12" key="1">
    <citation type="submission" date="2016-08" db="EMBL/GenBank/DDBJ databases">
        <title>Genome sequencing of Paenibacillus sp. TI45-13ar, isolated from Korean traditional nuruk.</title>
        <authorList>
            <person name="Kim S.-J."/>
        </authorList>
    </citation>
    <scope>NUCLEOTIDE SEQUENCE [LARGE SCALE GENOMIC DNA]</scope>
    <source>
        <strain evidence="11 12">TI45-13ar</strain>
    </source>
</reference>
<dbReference type="GO" id="GO:0005829">
    <property type="term" value="C:cytosol"/>
    <property type="evidence" value="ECO:0007669"/>
    <property type="project" value="TreeGrafter"/>
</dbReference>
<accession>A0A1E3KYZ9</accession>
<feature type="domain" description="GCVT N-terminal" evidence="9">
    <location>
        <begin position="21"/>
        <end position="268"/>
    </location>
</feature>
<dbReference type="Gene3D" id="4.10.1250.10">
    <property type="entry name" value="Aminomethyltransferase fragment"/>
    <property type="match status" value="1"/>
</dbReference>
<dbReference type="FunFam" id="4.10.1250.10:FF:000001">
    <property type="entry name" value="Aminomethyltransferase"/>
    <property type="match status" value="1"/>
</dbReference>
<evidence type="ECO:0000256" key="4">
    <source>
        <dbReference type="ARBA" id="ARBA00022679"/>
    </source>
</evidence>
<dbReference type="InterPro" id="IPR029043">
    <property type="entry name" value="GcvT/YgfZ_C"/>
</dbReference>
<sequence length="372" mass="40779">MTTELKRTPIFPLYAQSGSPRCIDFGGWELPVQFTGIQKEHEAVREQAGLFDVSHMGEVIISGEGSLAYLQQLLTNDASRLQDGQAQYTLMCYPTGGVVDDLLVYRLGEEHYMLVINASNIDKDIDWMKQSLPANVTLENISEQTALIALQGPQAVAILQAATQSDRYAELAGFSFIEKAEIFGVHALISRTGYTGEDGYELYVSATDAPLIWEKLLQAGEPLGLIPCGLGARDTLRFEARLPLYGQELSADISPLEAGLGYFVKLDKEHFTGKEALVAQKEKGLSRKLVGVEMIDRGIPRPHYPVYQNGRQIGEVTTGTQSPTLKRNLGLALIEADSAALGTPIELEIRGKMLKAEVVKAPFYKRASSVTK</sequence>
<dbReference type="PANTHER" id="PTHR43757">
    <property type="entry name" value="AMINOMETHYLTRANSFERASE"/>
    <property type="match status" value="1"/>
</dbReference>
<dbReference type="InterPro" id="IPR006223">
    <property type="entry name" value="GcvT"/>
</dbReference>
<dbReference type="Proteomes" id="UP000094578">
    <property type="component" value="Unassembled WGS sequence"/>
</dbReference>
<dbReference type="NCBIfam" id="TIGR00528">
    <property type="entry name" value="gcvT"/>
    <property type="match status" value="1"/>
</dbReference>
<dbReference type="InterPro" id="IPR006222">
    <property type="entry name" value="GCVT_N"/>
</dbReference>
<keyword evidence="3 7" id="KW-0032">Aminotransferase</keyword>
<dbReference type="PIRSF" id="PIRSF006487">
    <property type="entry name" value="GcvT"/>
    <property type="match status" value="1"/>
</dbReference>
<dbReference type="InterPro" id="IPR022903">
    <property type="entry name" value="GcvT_bac"/>
</dbReference>
<dbReference type="GO" id="GO:0032259">
    <property type="term" value="P:methylation"/>
    <property type="evidence" value="ECO:0007669"/>
    <property type="project" value="UniProtKB-KW"/>
</dbReference>
<evidence type="ECO:0000256" key="2">
    <source>
        <dbReference type="ARBA" id="ARBA00012616"/>
    </source>
</evidence>
<comment type="similarity">
    <text evidence="1 7">Belongs to the GcvT family.</text>
</comment>
<dbReference type="Pfam" id="PF01571">
    <property type="entry name" value="GCV_T"/>
    <property type="match status" value="1"/>
</dbReference>
<dbReference type="GO" id="GO:0008483">
    <property type="term" value="F:transaminase activity"/>
    <property type="evidence" value="ECO:0007669"/>
    <property type="project" value="UniProtKB-KW"/>
</dbReference>
<dbReference type="Gene3D" id="2.40.30.110">
    <property type="entry name" value="Aminomethyltransferase beta-barrel domains"/>
    <property type="match status" value="1"/>
</dbReference>
<evidence type="ECO:0000256" key="1">
    <source>
        <dbReference type="ARBA" id="ARBA00008609"/>
    </source>
</evidence>
<evidence type="ECO:0000256" key="3">
    <source>
        <dbReference type="ARBA" id="ARBA00022576"/>
    </source>
</evidence>
<dbReference type="HAMAP" id="MF_00259">
    <property type="entry name" value="GcvT"/>
    <property type="match status" value="1"/>
</dbReference>
<comment type="catalytic activity">
    <reaction evidence="6 7">
        <text>N(6)-[(R)-S(8)-aminomethyldihydrolipoyl]-L-lysyl-[protein] + (6S)-5,6,7,8-tetrahydrofolate = N(6)-[(R)-dihydrolipoyl]-L-lysyl-[protein] + (6R)-5,10-methylene-5,6,7,8-tetrahydrofolate + NH4(+)</text>
        <dbReference type="Rhea" id="RHEA:16945"/>
        <dbReference type="Rhea" id="RHEA-COMP:10475"/>
        <dbReference type="Rhea" id="RHEA-COMP:10492"/>
        <dbReference type="ChEBI" id="CHEBI:15636"/>
        <dbReference type="ChEBI" id="CHEBI:28938"/>
        <dbReference type="ChEBI" id="CHEBI:57453"/>
        <dbReference type="ChEBI" id="CHEBI:83100"/>
        <dbReference type="ChEBI" id="CHEBI:83143"/>
        <dbReference type="EC" id="2.1.2.10"/>
    </reaction>
</comment>
<dbReference type="STRING" id="1886670.PTI45_03874"/>
<feature type="binding site" evidence="8">
    <location>
        <position position="201"/>
    </location>
    <ligand>
        <name>substrate</name>
    </ligand>
</feature>
<dbReference type="InterPro" id="IPR013977">
    <property type="entry name" value="GcvT_C"/>
</dbReference>
<dbReference type="EMBL" id="MDER01000075">
    <property type="protein sequence ID" value="ODP26772.1"/>
    <property type="molecule type" value="Genomic_DNA"/>
</dbReference>
<dbReference type="RefSeq" id="WP_069329219.1">
    <property type="nucleotide sequence ID" value="NZ_MDER01000075.1"/>
</dbReference>
<evidence type="ECO:0000256" key="6">
    <source>
        <dbReference type="ARBA" id="ARBA00047665"/>
    </source>
</evidence>
<evidence type="ECO:0000256" key="7">
    <source>
        <dbReference type="HAMAP-Rule" id="MF_00259"/>
    </source>
</evidence>
<dbReference type="EC" id="2.1.2.10" evidence="2 7"/>
<evidence type="ECO:0000313" key="11">
    <source>
        <dbReference type="EMBL" id="ODP26772.1"/>
    </source>
</evidence>
<dbReference type="SUPFAM" id="SSF101790">
    <property type="entry name" value="Aminomethyltransferase beta-barrel domain"/>
    <property type="match status" value="1"/>
</dbReference>
<evidence type="ECO:0000259" key="10">
    <source>
        <dbReference type="Pfam" id="PF08669"/>
    </source>
</evidence>
<protein>
    <recommendedName>
        <fullName evidence="2 7">Aminomethyltransferase</fullName>
        <ecNumber evidence="2 7">2.1.2.10</ecNumber>
    </recommendedName>
    <alternativeName>
        <fullName evidence="5 7">Glycine cleavage system T protein</fullName>
    </alternativeName>
</protein>
<keyword evidence="12" id="KW-1185">Reference proteome</keyword>
<proteinExistence type="inferred from homology"/>
<comment type="function">
    <text evidence="7">The glycine cleavage system catalyzes the degradation of glycine.</text>
</comment>
<dbReference type="Gene3D" id="3.30.1360.120">
    <property type="entry name" value="Probable tRNA modification gtpase trme, domain 1"/>
    <property type="match status" value="1"/>
</dbReference>
<dbReference type="GO" id="GO:0019464">
    <property type="term" value="P:glycine decarboxylation via glycine cleavage system"/>
    <property type="evidence" value="ECO:0007669"/>
    <property type="project" value="UniProtKB-UniRule"/>
</dbReference>
<dbReference type="InterPro" id="IPR028896">
    <property type="entry name" value="GcvT/YgfZ/DmdA"/>
</dbReference>
<dbReference type="FunFam" id="3.30.70.1400:FF:000001">
    <property type="entry name" value="Aminomethyltransferase"/>
    <property type="match status" value="1"/>
</dbReference>
<dbReference type="AlphaFoldDB" id="A0A1E3KYZ9"/>
<dbReference type="GO" id="GO:0004047">
    <property type="term" value="F:aminomethyltransferase activity"/>
    <property type="evidence" value="ECO:0007669"/>
    <property type="project" value="UniProtKB-UniRule"/>
</dbReference>
<name>A0A1E3KYZ9_9BACL</name>
<dbReference type="SUPFAM" id="SSF103025">
    <property type="entry name" value="Folate-binding domain"/>
    <property type="match status" value="1"/>
</dbReference>
<keyword evidence="4 7" id="KW-0808">Transferase</keyword>
<dbReference type="PANTHER" id="PTHR43757:SF2">
    <property type="entry name" value="AMINOMETHYLTRANSFERASE, MITOCHONDRIAL"/>
    <property type="match status" value="1"/>
</dbReference>
<evidence type="ECO:0000256" key="5">
    <source>
        <dbReference type="ARBA" id="ARBA00031395"/>
    </source>
</evidence>
<gene>
    <name evidence="7 11" type="primary">gcvT</name>
    <name evidence="11" type="ORF">PTI45_03874</name>
</gene>
<dbReference type="Gene3D" id="3.30.70.1400">
    <property type="entry name" value="Aminomethyltransferase beta-barrel domains"/>
    <property type="match status" value="1"/>
</dbReference>
<comment type="subunit">
    <text evidence="7">The glycine cleavage system is composed of four proteins: P, T, L and H.</text>
</comment>
<dbReference type="GO" id="GO:0008168">
    <property type="term" value="F:methyltransferase activity"/>
    <property type="evidence" value="ECO:0007669"/>
    <property type="project" value="UniProtKB-KW"/>
</dbReference>
<comment type="caution">
    <text evidence="11">The sequence shown here is derived from an EMBL/GenBank/DDBJ whole genome shotgun (WGS) entry which is preliminary data.</text>
</comment>
<dbReference type="GO" id="GO:0005960">
    <property type="term" value="C:glycine cleavage complex"/>
    <property type="evidence" value="ECO:0007669"/>
    <property type="project" value="InterPro"/>
</dbReference>
<dbReference type="PATRIC" id="fig|1886670.3.peg.3902"/>
<keyword evidence="11" id="KW-0489">Methyltransferase</keyword>
<evidence type="ECO:0000259" key="9">
    <source>
        <dbReference type="Pfam" id="PF01571"/>
    </source>
</evidence>
<dbReference type="FunFam" id="2.40.30.110:FF:000003">
    <property type="entry name" value="Aminomethyltransferase"/>
    <property type="match status" value="1"/>
</dbReference>
<dbReference type="NCBIfam" id="NF001567">
    <property type="entry name" value="PRK00389.1"/>
    <property type="match status" value="1"/>
</dbReference>
<dbReference type="Pfam" id="PF08669">
    <property type="entry name" value="GCV_T_C"/>
    <property type="match status" value="1"/>
</dbReference>
<organism evidence="11 12">
    <name type="scientific">Paenibacillus nuruki</name>
    <dbReference type="NCBI Taxonomy" id="1886670"/>
    <lineage>
        <taxon>Bacteria</taxon>
        <taxon>Bacillati</taxon>
        <taxon>Bacillota</taxon>
        <taxon>Bacilli</taxon>
        <taxon>Bacillales</taxon>
        <taxon>Paenibacillaceae</taxon>
        <taxon>Paenibacillus</taxon>
    </lineage>
</organism>
<evidence type="ECO:0000313" key="12">
    <source>
        <dbReference type="Proteomes" id="UP000094578"/>
    </source>
</evidence>
<feature type="domain" description="Aminomethyltransferase C-terminal" evidence="10">
    <location>
        <begin position="287"/>
        <end position="365"/>
    </location>
</feature>
<evidence type="ECO:0000256" key="8">
    <source>
        <dbReference type="PIRSR" id="PIRSR006487-1"/>
    </source>
</evidence>
<dbReference type="InterPro" id="IPR027266">
    <property type="entry name" value="TrmE/GcvT-like"/>
</dbReference>